<evidence type="ECO:0000313" key="1">
    <source>
        <dbReference type="EMBL" id="MBK1842596.1"/>
    </source>
</evidence>
<evidence type="ECO:0000313" key="2">
    <source>
        <dbReference type="Proteomes" id="UP000652760"/>
    </source>
</evidence>
<proteinExistence type="predicted"/>
<dbReference type="RefSeq" id="WP_200199249.1">
    <property type="nucleotide sequence ID" value="NZ_JAENHM010000088.1"/>
</dbReference>
<comment type="caution">
    <text evidence="1">The sequence shown here is derived from an EMBL/GenBank/DDBJ whole genome shotgun (WGS) entry which is preliminary data.</text>
</comment>
<sequence length="215" mass="23494">MSNLHPFPASSPVPPSLPLPFDPAMAPGLRSRMLRDALPEPLQRLLDCGQVGRHSRFTEDGFADVVEDWTPPDGVTPRHAALARQALTEIDESILAPASANHLLGRVLALLSHFPAKATTPEVEQLLAMDWADDLGEFPAWAIDQAARRWRRTRKWRPSIAEIRALCEEACTAERALADRLRAIAMAGERSGETGSGSASGLLRPVLASAVRRMR</sequence>
<organism evidence="1 2">
    <name type="scientific">Azospirillum endophyticum</name>
    <dbReference type="NCBI Taxonomy" id="2800326"/>
    <lineage>
        <taxon>Bacteria</taxon>
        <taxon>Pseudomonadati</taxon>
        <taxon>Pseudomonadota</taxon>
        <taxon>Alphaproteobacteria</taxon>
        <taxon>Rhodospirillales</taxon>
        <taxon>Azospirillaceae</taxon>
        <taxon>Azospirillum</taxon>
    </lineage>
</organism>
<keyword evidence="2" id="KW-1185">Reference proteome</keyword>
<name>A0ABS1FGP0_9PROT</name>
<reference evidence="2" key="1">
    <citation type="submission" date="2021-01" db="EMBL/GenBank/DDBJ databases">
        <title>Genome public.</title>
        <authorList>
            <person name="Liu C."/>
            <person name="Sun Q."/>
        </authorList>
    </citation>
    <scope>NUCLEOTIDE SEQUENCE [LARGE SCALE GENOMIC DNA]</scope>
    <source>
        <strain evidence="2">YIM B02556</strain>
    </source>
</reference>
<dbReference type="EMBL" id="JAENHM010000088">
    <property type="protein sequence ID" value="MBK1842596.1"/>
    <property type="molecule type" value="Genomic_DNA"/>
</dbReference>
<accession>A0ABS1FGP0</accession>
<protein>
    <submittedName>
        <fullName evidence="1">Uncharacterized protein</fullName>
    </submittedName>
</protein>
<dbReference type="Proteomes" id="UP000652760">
    <property type="component" value="Unassembled WGS sequence"/>
</dbReference>
<gene>
    <name evidence="1" type="ORF">JHL17_34905</name>
</gene>